<evidence type="ECO:0000313" key="2">
    <source>
        <dbReference type="EMBL" id="KIK74557.1"/>
    </source>
</evidence>
<dbReference type="InParanoid" id="A0A0D0BT08"/>
<dbReference type="AlphaFoldDB" id="A0A0D0BT08"/>
<keyword evidence="3" id="KW-1185">Reference proteome</keyword>
<name>A0A0D0BT08_9AGAM</name>
<reference evidence="3" key="2">
    <citation type="submission" date="2015-01" db="EMBL/GenBank/DDBJ databases">
        <title>Evolutionary Origins and Diversification of the Mycorrhizal Mutualists.</title>
        <authorList>
            <consortium name="DOE Joint Genome Institute"/>
            <consortium name="Mycorrhizal Genomics Consortium"/>
            <person name="Kohler A."/>
            <person name="Kuo A."/>
            <person name="Nagy L.G."/>
            <person name="Floudas D."/>
            <person name="Copeland A."/>
            <person name="Barry K.W."/>
            <person name="Cichocki N."/>
            <person name="Veneault-Fourrey C."/>
            <person name="LaButti K."/>
            <person name="Lindquist E.A."/>
            <person name="Lipzen A."/>
            <person name="Lundell T."/>
            <person name="Morin E."/>
            <person name="Murat C."/>
            <person name="Riley R."/>
            <person name="Ohm R."/>
            <person name="Sun H."/>
            <person name="Tunlid A."/>
            <person name="Henrissat B."/>
            <person name="Grigoriev I.V."/>
            <person name="Hibbett D.S."/>
            <person name="Martin F."/>
        </authorList>
    </citation>
    <scope>NUCLEOTIDE SEQUENCE [LARGE SCALE GENOMIC DNA]</scope>
    <source>
        <strain evidence="3">Ve08.2h10</strain>
    </source>
</reference>
<feature type="region of interest" description="Disordered" evidence="1">
    <location>
        <begin position="121"/>
        <end position="142"/>
    </location>
</feature>
<reference evidence="2 3" key="1">
    <citation type="submission" date="2014-04" db="EMBL/GenBank/DDBJ databases">
        <authorList>
            <consortium name="DOE Joint Genome Institute"/>
            <person name="Kuo A."/>
            <person name="Kohler A."/>
            <person name="Jargeat P."/>
            <person name="Nagy L.G."/>
            <person name="Floudas D."/>
            <person name="Copeland A."/>
            <person name="Barry K.W."/>
            <person name="Cichocki N."/>
            <person name="Veneault-Fourrey C."/>
            <person name="LaButti K."/>
            <person name="Lindquist E.A."/>
            <person name="Lipzen A."/>
            <person name="Lundell T."/>
            <person name="Morin E."/>
            <person name="Murat C."/>
            <person name="Sun H."/>
            <person name="Tunlid A."/>
            <person name="Henrissat B."/>
            <person name="Grigoriev I.V."/>
            <person name="Hibbett D.S."/>
            <person name="Martin F."/>
            <person name="Nordberg H.P."/>
            <person name="Cantor M.N."/>
            <person name="Hua S.X."/>
        </authorList>
    </citation>
    <scope>NUCLEOTIDE SEQUENCE [LARGE SCALE GENOMIC DNA]</scope>
    <source>
        <strain evidence="2 3">Ve08.2h10</strain>
    </source>
</reference>
<dbReference type="HOGENOM" id="CLU_115228_0_0_1"/>
<dbReference type="Proteomes" id="UP000054538">
    <property type="component" value="Unassembled WGS sequence"/>
</dbReference>
<accession>A0A0D0BT08</accession>
<evidence type="ECO:0000256" key="1">
    <source>
        <dbReference type="SAM" id="MobiDB-lite"/>
    </source>
</evidence>
<feature type="non-terminal residue" evidence="2">
    <location>
        <position position="1"/>
    </location>
</feature>
<protein>
    <submittedName>
        <fullName evidence="2">Uncharacterized protein</fullName>
    </submittedName>
</protein>
<evidence type="ECO:0000313" key="3">
    <source>
        <dbReference type="Proteomes" id="UP000054538"/>
    </source>
</evidence>
<gene>
    <name evidence="2" type="ORF">PAXRUDRAFT_175380</name>
</gene>
<dbReference type="EMBL" id="KN828757">
    <property type="protein sequence ID" value="KIK74557.1"/>
    <property type="molecule type" value="Genomic_DNA"/>
</dbReference>
<organism evidence="2 3">
    <name type="scientific">Paxillus rubicundulus Ve08.2h10</name>
    <dbReference type="NCBI Taxonomy" id="930991"/>
    <lineage>
        <taxon>Eukaryota</taxon>
        <taxon>Fungi</taxon>
        <taxon>Dikarya</taxon>
        <taxon>Basidiomycota</taxon>
        <taxon>Agaricomycotina</taxon>
        <taxon>Agaricomycetes</taxon>
        <taxon>Agaricomycetidae</taxon>
        <taxon>Boletales</taxon>
        <taxon>Paxilineae</taxon>
        <taxon>Paxillaceae</taxon>
        <taxon>Paxillus</taxon>
    </lineage>
</organism>
<dbReference type="OrthoDB" id="2693404at2759"/>
<proteinExistence type="predicted"/>
<sequence>FFDASSCVLAFTIPCFILQRNRTNSPFEITSDISYNTLRIVIANKLGSTEPGLLQLQYWLDPKSKQAATSVQSVEELNLFKARLRPMLVPPFLPSGKPSTRQLKNVSVYFEDKWIVNEFADPSNGKPSGKGNRMGAKTTGSGLQCEQTSAAAMNKLIKELQERWTCNVHAHGDNPVYCYSPSDNSAMCYQLTIMRLGMWAMEIVCYKLLVAAPTLTDRGFS</sequence>